<feature type="transmembrane region" description="Helical" evidence="1">
    <location>
        <begin position="406"/>
        <end position="433"/>
    </location>
</feature>
<proteinExistence type="predicted"/>
<comment type="caution">
    <text evidence="2">The sequence shown here is derived from an EMBL/GenBank/DDBJ whole genome shotgun (WGS) entry which is preliminary data.</text>
</comment>
<reference evidence="2" key="1">
    <citation type="submission" date="2023-10" db="EMBL/GenBank/DDBJ databases">
        <authorList>
            <person name="Chen Y."/>
            <person name="Shah S."/>
            <person name="Dougan E. K."/>
            <person name="Thang M."/>
            <person name="Chan C."/>
        </authorList>
    </citation>
    <scope>NUCLEOTIDE SEQUENCE [LARGE SCALE GENOMIC DNA]</scope>
</reference>
<name>A0ABN9TN87_9DINO</name>
<protein>
    <submittedName>
        <fullName evidence="2">Uncharacterized protein</fullName>
    </submittedName>
</protein>
<organism evidence="2 3">
    <name type="scientific">Prorocentrum cordatum</name>
    <dbReference type="NCBI Taxonomy" id="2364126"/>
    <lineage>
        <taxon>Eukaryota</taxon>
        <taxon>Sar</taxon>
        <taxon>Alveolata</taxon>
        <taxon>Dinophyceae</taxon>
        <taxon>Prorocentrales</taxon>
        <taxon>Prorocentraceae</taxon>
        <taxon>Prorocentrum</taxon>
    </lineage>
</organism>
<evidence type="ECO:0000256" key="1">
    <source>
        <dbReference type="SAM" id="Phobius"/>
    </source>
</evidence>
<dbReference type="EMBL" id="CAUYUJ010014903">
    <property type="protein sequence ID" value="CAK0847467.1"/>
    <property type="molecule type" value="Genomic_DNA"/>
</dbReference>
<keyword evidence="3" id="KW-1185">Reference proteome</keyword>
<accession>A0ABN9TN87</accession>
<evidence type="ECO:0000313" key="2">
    <source>
        <dbReference type="EMBL" id="CAK0847467.1"/>
    </source>
</evidence>
<sequence length="458" mass="49778">MGQSESNVVAHTVSGFEAWFNEHGEGRTAAHILGFNKKMPSDLNEAALESIKDFSVITWGGDAYAEDSFTALVPLFLGKGSDKLAIGFRKKGAVEGFRASWRTVASQFPGRIHVVECDVEQPAEDLFRRLGVRLQDERSSYAEQLPDVRQPYFWFGRLAVALLHSRRIVGVGGGGVAKLECEAALDADPTVQVTVHAQVRRSGKSGRQPGAAHRELVDFAREDGRIEFIPRTDEHYVLSVRYDKNAFFRRNRNAEIVAVLLGEENCFCPNFVKKSQKSECHGRRTGECLGRSVGTSGQAACRDSSRVQQGAEPTDDACWAGSFRWRLEGKCRRGRARGGRLPTMIRLLVDGQMGPGQQQEDRMAREVGNRILEIEVGTDVLQDSLSGLLHLGLEASTAAQYSAVGFTIGAVGSTMGAVAGVGAGVIGAFGAGFNGGLRRRRMELAAKLRAQGVDVPAR</sequence>
<gene>
    <name evidence="2" type="ORF">PCOR1329_LOCUS40659</name>
</gene>
<dbReference type="Proteomes" id="UP001189429">
    <property type="component" value="Unassembled WGS sequence"/>
</dbReference>
<evidence type="ECO:0000313" key="3">
    <source>
        <dbReference type="Proteomes" id="UP001189429"/>
    </source>
</evidence>
<keyword evidence="1" id="KW-1133">Transmembrane helix</keyword>
<keyword evidence="1" id="KW-0812">Transmembrane</keyword>
<keyword evidence="1" id="KW-0472">Membrane</keyword>